<dbReference type="EMBL" id="AL445067">
    <property type="protein sequence ID" value="CAC12590.1"/>
    <property type="molecule type" value="Genomic_DNA"/>
</dbReference>
<dbReference type="InParanoid" id="Q9HI73"/>
<dbReference type="AlphaFoldDB" id="Q9HI73"/>
<dbReference type="HOGENOM" id="CLU_2204238_0_0_2"/>
<dbReference type="eggNOG" id="arCOG00684">
    <property type="taxonomic scope" value="Archaea"/>
</dbReference>
<keyword evidence="2" id="KW-1185">Reference proteome</keyword>
<organism evidence="1 2">
    <name type="scientific">Thermoplasma acidophilum (strain ATCC 25905 / DSM 1728 / JCM 9062 / NBRC 15155 / AMRC-C165)</name>
    <dbReference type="NCBI Taxonomy" id="273075"/>
    <lineage>
        <taxon>Archaea</taxon>
        <taxon>Methanobacteriati</taxon>
        <taxon>Thermoplasmatota</taxon>
        <taxon>Thermoplasmata</taxon>
        <taxon>Thermoplasmatales</taxon>
        <taxon>Thermoplasmataceae</taxon>
        <taxon>Thermoplasma</taxon>
    </lineage>
</organism>
<dbReference type="Proteomes" id="UP000001024">
    <property type="component" value="Chromosome"/>
</dbReference>
<dbReference type="KEGG" id="tac:Ta1472"/>
<accession>Q9HI73</accession>
<sequence length="107" mass="12737">MITSLKKEYPWLYEINSQSLLMSLRFLDNAFKNFFHKNAEHPKFKKKGKDDYFAVPQHVSIQGNRICFPKFSEGIYFRGSNRNLSEIRNVNQVIITKDAGDYFCWIY</sequence>
<name>Q9HI73_THEAC</name>
<gene>
    <name evidence="1" type="ordered locus">Ta1472</name>
</gene>
<dbReference type="STRING" id="273075.gene:9572701"/>
<protein>
    <recommendedName>
        <fullName evidence="3">Transposase</fullName>
    </recommendedName>
</protein>
<dbReference type="PaxDb" id="273075-Ta1472"/>
<dbReference type="EnsemblBacteria" id="CAC12590">
    <property type="protein sequence ID" value="CAC12590"/>
    <property type="gene ID" value="CAC12590"/>
</dbReference>
<reference evidence="1 2" key="1">
    <citation type="journal article" date="2000" name="Nature">
        <title>The genome sequence of the thermoacidophilic scavenger Thermoplasma acidophilum.</title>
        <authorList>
            <person name="Ruepp A."/>
            <person name="Graml W."/>
            <person name="Santos-Martinez M.L."/>
            <person name="Koretke K.K."/>
            <person name="Volker C."/>
            <person name="Mewes H.W."/>
            <person name="Frishman D."/>
            <person name="Stocker S."/>
            <person name="Lupas A.N."/>
            <person name="Baumeister W."/>
        </authorList>
    </citation>
    <scope>NUCLEOTIDE SEQUENCE [LARGE SCALE GENOMIC DNA]</scope>
    <source>
        <strain evidence="2">ATCC 25905 / DSM 1728 / JCM 9062 / NBRC 15155 / AMRC-C165</strain>
    </source>
</reference>
<evidence type="ECO:0008006" key="3">
    <source>
        <dbReference type="Google" id="ProtNLM"/>
    </source>
</evidence>
<evidence type="ECO:0000313" key="1">
    <source>
        <dbReference type="EMBL" id="CAC12590.1"/>
    </source>
</evidence>
<proteinExistence type="predicted"/>
<evidence type="ECO:0000313" key="2">
    <source>
        <dbReference type="Proteomes" id="UP000001024"/>
    </source>
</evidence>